<dbReference type="InterPro" id="IPR002559">
    <property type="entry name" value="Transposase_11"/>
</dbReference>
<dbReference type="AlphaFoldDB" id="A0AA95MM57"/>
<dbReference type="Pfam" id="PF01609">
    <property type="entry name" value="DDE_Tnp_1"/>
    <property type="match status" value="1"/>
</dbReference>
<dbReference type="EMBL" id="CP126114">
    <property type="protein sequence ID" value="WHY86060.1"/>
    <property type="molecule type" value="Genomic_DNA"/>
</dbReference>
<dbReference type="GO" id="GO:0003677">
    <property type="term" value="F:DNA binding"/>
    <property type="evidence" value="ECO:0007669"/>
    <property type="project" value="InterPro"/>
</dbReference>
<dbReference type="Gene3D" id="3.90.350.10">
    <property type="entry name" value="Transposase Inhibitor Protein From Tn5, Chain A, domain 1"/>
    <property type="match status" value="1"/>
</dbReference>
<evidence type="ECO:0000313" key="3">
    <source>
        <dbReference type="EMBL" id="WHY86060.1"/>
    </source>
</evidence>
<feature type="domain" description="Transposase IS4-like" evidence="2">
    <location>
        <begin position="35"/>
        <end position="97"/>
    </location>
</feature>
<dbReference type="KEGG" id="nnv:QNH39_26390"/>
<dbReference type="Proteomes" id="UP001178288">
    <property type="component" value="Chromosome"/>
</dbReference>
<evidence type="ECO:0000259" key="2">
    <source>
        <dbReference type="Pfam" id="PF01609"/>
    </source>
</evidence>
<reference evidence="3" key="1">
    <citation type="submission" date="2023-05" db="EMBL/GenBank/DDBJ databases">
        <title>Comparative genomics of Bacillaceae isolates and their secondary metabolite potential.</title>
        <authorList>
            <person name="Song L."/>
            <person name="Nielsen L.J."/>
            <person name="Mohite O."/>
            <person name="Xu X."/>
            <person name="Weber T."/>
            <person name="Kovacs A.T."/>
        </authorList>
    </citation>
    <scope>NUCLEOTIDE SEQUENCE</scope>
    <source>
        <strain evidence="3">XLM17</strain>
    </source>
</reference>
<name>A0AA95MM57_9BACI</name>
<dbReference type="SUPFAM" id="SSF53098">
    <property type="entry name" value="Ribonuclease H-like"/>
    <property type="match status" value="1"/>
</dbReference>
<dbReference type="GO" id="GO:0004803">
    <property type="term" value="F:transposase activity"/>
    <property type="evidence" value="ECO:0007669"/>
    <property type="project" value="InterPro"/>
</dbReference>
<evidence type="ECO:0000313" key="4">
    <source>
        <dbReference type="Proteomes" id="UP001178288"/>
    </source>
</evidence>
<organism evidence="3 4">
    <name type="scientific">Neobacillus novalis</name>
    <dbReference type="NCBI Taxonomy" id="220687"/>
    <lineage>
        <taxon>Bacteria</taxon>
        <taxon>Bacillati</taxon>
        <taxon>Bacillota</taxon>
        <taxon>Bacilli</taxon>
        <taxon>Bacillales</taxon>
        <taxon>Bacillaceae</taxon>
        <taxon>Neobacillus</taxon>
    </lineage>
</organism>
<dbReference type="InterPro" id="IPR012337">
    <property type="entry name" value="RNaseH-like_sf"/>
</dbReference>
<dbReference type="PANTHER" id="PTHR33258:SF1">
    <property type="entry name" value="TRANSPOSASE INSL FOR INSERTION SEQUENCE ELEMENT IS186A-RELATED"/>
    <property type="match status" value="1"/>
</dbReference>
<keyword evidence="4" id="KW-1185">Reference proteome</keyword>
<accession>A0AA95MM57</accession>
<dbReference type="PANTHER" id="PTHR33258">
    <property type="entry name" value="TRANSPOSASE INSL FOR INSERTION SEQUENCE ELEMENT IS186A-RELATED"/>
    <property type="match status" value="1"/>
</dbReference>
<feature type="compositionally biased region" description="Basic residues" evidence="1">
    <location>
        <begin position="136"/>
        <end position="148"/>
    </location>
</feature>
<evidence type="ECO:0000256" key="1">
    <source>
        <dbReference type="SAM" id="MobiDB-lite"/>
    </source>
</evidence>
<proteinExistence type="predicted"/>
<gene>
    <name evidence="3" type="ORF">QNH39_26390</name>
</gene>
<dbReference type="GO" id="GO:0006313">
    <property type="term" value="P:DNA transposition"/>
    <property type="evidence" value="ECO:0007669"/>
    <property type="project" value="InterPro"/>
</dbReference>
<protein>
    <submittedName>
        <fullName evidence="3">Transposase</fullName>
    </submittedName>
</protein>
<sequence length="185" mass="22244">MEEYEPTHPSVIQDAKVLYGISKTPVRYIEFIDEKERTYRILTTRFDLTDQQVMEIYRNRWMIELFFKWIKQHLKLTKIWSTKPQGIWNQMFLALIAFGLSLIVKLETESQKTPWEFFRFLQTYLYKSVASFKKKLKPKKKKKSKGRQKVPIPIQKKTPSFGNVALVKEVKKKEVRKHPRKLGNY</sequence>
<feature type="region of interest" description="Disordered" evidence="1">
    <location>
        <begin position="136"/>
        <end position="157"/>
    </location>
</feature>